<reference evidence="2" key="1">
    <citation type="submission" date="2022-11" db="UniProtKB">
        <authorList>
            <consortium name="WormBaseParasite"/>
        </authorList>
    </citation>
    <scope>IDENTIFICATION</scope>
</reference>
<accession>A0A914Q3D2</accession>
<proteinExistence type="predicted"/>
<dbReference type="AlphaFoldDB" id="A0A914Q3D2"/>
<dbReference type="Proteomes" id="UP000887578">
    <property type="component" value="Unplaced"/>
</dbReference>
<sequence length="249" mass="30322">MVRSCKYFFIKNPIIVINSRLSFYNENQWEVERKPYDITKVTCKFWITGDLLIAPLKIDETMDKKIISSIIPKLYTWSPRYLTFYNQNILFHDLSFFISSAERIYFTHVFVKNDDDSNVDVEKIFEIAVKAKMITFNRRFTITNKTMKELLKIPNFLKLDEFIMFYIPEGFDLETFYNYMKKNKTTKFWLRFEDQISETYKNRIEAIIDEIIVTKEFDYQPPCFYFPGLDQEKYKSLRNIYFFEFLKFL</sequence>
<evidence type="ECO:0000313" key="1">
    <source>
        <dbReference type="Proteomes" id="UP000887578"/>
    </source>
</evidence>
<dbReference type="WBParaSite" id="PDA_v2.g25728.t1">
    <property type="protein sequence ID" value="PDA_v2.g25728.t1"/>
    <property type="gene ID" value="PDA_v2.g25728"/>
</dbReference>
<protein>
    <submittedName>
        <fullName evidence="2">DUF38 domain-containing protein</fullName>
    </submittedName>
</protein>
<organism evidence="1 2">
    <name type="scientific">Panagrolaimus davidi</name>
    <dbReference type="NCBI Taxonomy" id="227884"/>
    <lineage>
        <taxon>Eukaryota</taxon>
        <taxon>Metazoa</taxon>
        <taxon>Ecdysozoa</taxon>
        <taxon>Nematoda</taxon>
        <taxon>Chromadorea</taxon>
        <taxon>Rhabditida</taxon>
        <taxon>Tylenchina</taxon>
        <taxon>Panagrolaimomorpha</taxon>
        <taxon>Panagrolaimoidea</taxon>
        <taxon>Panagrolaimidae</taxon>
        <taxon>Panagrolaimus</taxon>
    </lineage>
</organism>
<keyword evidence="1" id="KW-1185">Reference proteome</keyword>
<evidence type="ECO:0000313" key="2">
    <source>
        <dbReference type="WBParaSite" id="PDA_v2.g25728.t1"/>
    </source>
</evidence>
<name>A0A914Q3D2_9BILA</name>